<dbReference type="PRINTS" id="PR00039">
    <property type="entry name" value="HTHLYSR"/>
</dbReference>
<feature type="domain" description="HTH lysR-type" evidence="5">
    <location>
        <begin position="5"/>
        <end position="61"/>
    </location>
</feature>
<reference evidence="6 7" key="1">
    <citation type="submission" date="2014-07" db="EMBL/GenBank/DDBJ databases">
        <authorList>
            <person name="McCorrison J."/>
            <person name="Sanka R."/>
            <person name="Torralba M."/>
            <person name="Gillis M."/>
            <person name="Haft D.H."/>
            <person name="Methe B."/>
            <person name="Sutton G."/>
            <person name="Nelson K.E."/>
        </authorList>
    </citation>
    <scope>NUCLEOTIDE SEQUENCE [LARGE SCALE GENOMIC DNA]</scope>
    <source>
        <strain evidence="6 7">DNF00853</strain>
    </source>
</reference>
<dbReference type="SUPFAM" id="SSF53850">
    <property type="entry name" value="Periplasmic binding protein-like II"/>
    <property type="match status" value="1"/>
</dbReference>
<organism evidence="6 7">
    <name type="scientific">Hoylesella buccalis DNF00853</name>
    <dbReference type="NCBI Taxonomy" id="1401074"/>
    <lineage>
        <taxon>Bacteria</taxon>
        <taxon>Pseudomonadati</taxon>
        <taxon>Bacteroidota</taxon>
        <taxon>Bacteroidia</taxon>
        <taxon>Bacteroidales</taxon>
        <taxon>Prevotellaceae</taxon>
        <taxon>Hoylesella</taxon>
    </lineage>
</organism>
<gene>
    <name evidence="6" type="ORF">HMPREF2137_07395</name>
</gene>
<comment type="caution">
    <text evidence="6">The sequence shown here is derived from an EMBL/GenBank/DDBJ whole genome shotgun (WGS) entry which is preliminary data.</text>
</comment>
<proteinExistence type="inferred from homology"/>
<dbReference type="Gene3D" id="1.10.10.10">
    <property type="entry name" value="Winged helix-like DNA-binding domain superfamily/Winged helix DNA-binding domain"/>
    <property type="match status" value="1"/>
</dbReference>
<evidence type="ECO:0000256" key="2">
    <source>
        <dbReference type="ARBA" id="ARBA00023015"/>
    </source>
</evidence>
<evidence type="ECO:0000313" key="7">
    <source>
        <dbReference type="Proteomes" id="UP000029556"/>
    </source>
</evidence>
<dbReference type="GO" id="GO:0003700">
    <property type="term" value="F:DNA-binding transcription factor activity"/>
    <property type="evidence" value="ECO:0007669"/>
    <property type="project" value="InterPro"/>
</dbReference>
<dbReference type="SUPFAM" id="SSF46785">
    <property type="entry name" value="Winged helix' DNA-binding domain"/>
    <property type="match status" value="1"/>
</dbReference>
<keyword evidence="3" id="KW-0238">DNA-binding</keyword>
<comment type="similarity">
    <text evidence="1">Belongs to the LysR transcriptional regulatory family.</text>
</comment>
<dbReference type="Gene3D" id="3.40.190.290">
    <property type="match status" value="1"/>
</dbReference>
<dbReference type="Proteomes" id="UP000029556">
    <property type="component" value="Unassembled WGS sequence"/>
</dbReference>
<dbReference type="PANTHER" id="PTHR30126">
    <property type="entry name" value="HTH-TYPE TRANSCRIPTIONAL REGULATOR"/>
    <property type="match status" value="1"/>
</dbReference>
<sequence length="300" mass="33958">MQTLMNLDLQVFRSVAHHLSFTKASQELYISQPAISKHIQKLEAAYHVRLFDRLGNRISLTQAGRLLLKHSDVLAADYQRLDFEMNRLRQRISGGIRIGASTTISQYELPQMLANFLKAYPQTDVSVISGNSREIEAALMNGKIDIGLVEGIVRQPPCKYSFLMKDELVAIVRSGHPLTQRGSITIGDLCKQPLVLREMGSGTLDVFERELKRHQLTLADMNVQLYLGSTESIKRFILHSNCMGIISIRAVRKEVLEGELKVIEIEDMKLERDFVFVEKHGESGQLVNVFKRFVTSECKG</sequence>
<dbReference type="EMBL" id="JRNN01000066">
    <property type="protein sequence ID" value="KGF34602.1"/>
    <property type="molecule type" value="Genomic_DNA"/>
</dbReference>
<protein>
    <submittedName>
        <fullName evidence="6">Transcriptional regulator</fullName>
    </submittedName>
</protein>
<dbReference type="PANTHER" id="PTHR30126:SF39">
    <property type="entry name" value="HTH-TYPE TRANSCRIPTIONAL REGULATOR CYSL"/>
    <property type="match status" value="1"/>
</dbReference>
<dbReference type="InterPro" id="IPR005119">
    <property type="entry name" value="LysR_subst-bd"/>
</dbReference>
<dbReference type="InterPro" id="IPR036388">
    <property type="entry name" value="WH-like_DNA-bd_sf"/>
</dbReference>
<dbReference type="InterPro" id="IPR000847">
    <property type="entry name" value="LysR_HTH_N"/>
</dbReference>
<dbReference type="Pfam" id="PF00126">
    <property type="entry name" value="HTH_1"/>
    <property type="match status" value="1"/>
</dbReference>
<evidence type="ECO:0000313" key="6">
    <source>
        <dbReference type="EMBL" id="KGF34602.1"/>
    </source>
</evidence>
<evidence type="ECO:0000259" key="5">
    <source>
        <dbReference type="PROSITE" id="PS50931"/>
    </source>
</evidence>
<evidence type="ECO:0000256" key="4">
    <source>
        <dbReference type="ARBA" id="ARBA00023163"/>
    </source>
</evidence>
<dbReference type="GO" id="GO:0000976">
    <property type="term" value="F:transcription cis-regulatory region binding"/>
    <property type="evidence" value="ECO:0007669"/>
    <property type="project" value="TreeGrafter"/>
</dbReference>
<dbReference type="Pfam" id="PF03466">
    <property type="entry name" value="LysR_substrate"/>
    <property type="match status" value="1"/>
</dbReference>
<dbReference type="FunFam" id="1.10.10.10:FF:000001">
    <property type="entry name" value="LysR family transcriptional regulator"/>
    <property type="match status" value="1"/>
</dbReference>
<dbReference type="CDD" id="cd08420">
    <property type="entry name" value="PBP2_CysL_like"/>
    <property type="match status" value="1"/>
</dbReference>
<keyword evidence="2" id="KW-0805">Transcription regulation</keyword>
<name>A0A096AVG2_9BACT</name>
<keyword evidence="4" id="KW-0804">Transcription</keyword>
<dbReference type="PROSITE" id="PS50931">
    <property type="entry name" value="HTH_LYSR"/>
    <property type="match status" value="1"/>
</dbReference>
<evidence type="ECO:0000256" key="3">
    <source>
        <dbReference type="ARBA" id="ARBA00023125"/>
    </source>
</evidence>
<dbReference type="AlphaFoldDB" id="A0A096AVG2"/>
<dbReference type="InterPro" id="IPR036390">
    <property type="entry name" value="WH_DNA-bd_sf"/>
</dbReference>
<evidence type="ECO:0000256" key="1">
    <source>
        <dbReference type="ARBA" id="ARBA00009437"/>
    </source>
</evidence>
<accession>A0A096AVG2</accession>